<gene>
    <name evidence="1" type="primary">NCL1</name>
    <name evidence="1" type="ORF">M8818_007055</name>
</gene>
<keyword evidence="1" id="KW-0808">Transferase</keyword>
<reference evidence="1" key="1">
    <citation type="submission" date="2024-02" db="EMBL/GenBank/DDBJ databases">
        <title>Metagenome Assembled Genome of Zalaria obscura JY119.</title>
        <authorList>
            <person name="Vighnesh L."/>
            <person name="Jagadeeshwari U."/>
            <person name="Venkata Ramana C."/>
            <person name="Sasikala C."/>
        </authorList>
    </citation>
    <scope>NUCLEOTIDE SEQUENCE</scope>
    <source>
        <strain evidence="1">JY119</strain>
    </source>
</reference>
<accession>A0ACC3S6W4</accession>
<protein>
    <submittedName>
        <fullName evidence="1">tRNA (Cytosine-5-)-methyltransferase ncl1</fullName>
        <ecNumber evidence="1">2.1.1.202</ecNumber>
    </submittedName>
</protein>
<comment type="caution">
    <text evidence="1">The sequence shown here is derived from an EMBL/GenBank/DDBJ whole genome shotgun (WGS) entry which is preliminary data.</text>
</comment>
<sequence>MAGRWEYEHAGEALRGRGGGGGRGRGKGGRGGGGNRWGAQTGQRVSYADVPKQNEQLERYYNELNIVPEGEEREQFWAALRRELPNSFRFCGSKGHALAVQKNLNEHFIPQIKAMKFEGQSVEPPQPMVWYPDQLAYSMTTPKNIVRKFPPFSAFQKFLVSETAVGNISRQEAVSMIPPLLLDVRPGHTVLDLCAAPGSKSAQLVEMVHAGEESRLRKAIKKARQEEGRATKEDSPAGVDAAEEAQEGDDWSDNGRATGLLVANDVNYQRAQMLVHQVKRLNSPNLVVMNHDATMFPSIELPTAPVPGGARPKSKWLKFDRILADVPCSGDGTCRKNPNIWKDWIPGNGLGLYITQVRILVRSLQMLKVGGRVVYSTCSMNPIENEAVIASALDRCGGLEKIEIVDCSEQLPQLKRSKGLKDWKIMDKEGRIWNNWSDVEDAKSMKFEASLERVVPGMFPPAEDLPLDRCMRVYPHQQDTGGFFITVLEKKSEIKAKPESEAKNTNNTPSVVSIAKELESKGSEAGVIPHLETAEEFAPVKVDHDNLMDNGNASAAQRQNKANIPDPEPVAPKRTIDDVGDSETADVKRARTEKDVGSAPGEVGQMEHFPLPPQVQLATADATEATSTPATSTPMEVDSDAPKSDFTAKPRRNNQPHEESFKYLDPSHSELAEIYKFYQLSDSFPRDRFMVRNATGEPVKAIYYTTALAKDILTKNEGRGMKFVHSGVKMFVKQDAQGQDICRWRVQSEGLPILEGWVGEERVVRLYKRETLRKLLREMFPRVNGDGWKDLGEIGERVRDVAMGCCVLRVEPSEGEDGFSERLTLPLWRSISSLNLMLPKEERRAMLLRLYNDDSPLIDHSQQREKHQAAIAANDQNGDNDTDIASLAAVSKSTPNKVPAQTAPEGTAQESFVDNEDGGVRLNADVDGGVENADATAPVGESGVGTEEDAMAAEDRLRAEQQGVKDEADAVAAAPEREGEGDECNTTV</sequence>
<name>A0ACC3S6W4_9PEZI</name>
<keyword evidence="2" id="KW-1185">Reference proteome</keyword>
<evidence type="ECO:0000313" key="2">
    <source>
        <dbReference type="Proteomes" id="UP001320706"/>
    </source>
</evidence>
<keyword evidence="1" id="KW-0489">Methyltransferase</keyword>
<dbReference type="EMBL" id="JAMKPW020000042">
    <property type="protein sequence ID" value="KAK8195904.1"/>
    <property type="molecule type" value="Genomic_DNA"/>
</dbReference>
<organism evidence="1 2">
    <name type="scientific">Zalaria obscura</name>
    <dbReference type="NCBI Taxonomy" id="2024903"/>
    <lineage>
        <taxon>Eukaryota</taxon>
        <taxon>Fungi</taxon>
        <taxon>Dikarya</taxon>
        <taxon>Ascomycota</taxon>
        <taxon>Pezizomycotina</taxon>
        <taxon>Dothideomycetes</taxon>
        <taxon>Dothideomycetidae</taxon>
        <taxon>Dothideales</taxon>
        <taxon>Zalariaceae</taxon>
        <taxon>Zalaria</taxon>
    </lineage>
</organism>
<evidence type="ECO:0000313" key="1">
    <source>
        <dbReference type="EMBL" id="KAK8195904.1"/>
    </source>
</evidence>
<proteinExistence type="predicted"/>
<dbReference type="EC" id="2.1.1.202" evidence="1"/>
<dbReference type="Proteomes" id="UP001320706">
    <property type="component" value="Unassembled WGS sequence"/>
</dbReference>